<dbReference type="Pfam" id="PF01381">
    <property type="entry name" value="HTH_3"/>
    <property type="match status" value="1"/>
</dbReference>
<reference evidence="4" key="1">
    <citation type="journal article" date="2022" name="Int. J. Syst. Evol. Microbiol.">
        <title>Apilactobacillus apisilvae sp. nov., Nicolia spurrieriana gen. nov. sp. nov., Bombilactobacillus folatiphilus sp. nov. and Bombilactobacillus thymidiniphilus sp. nov., four new lactic acid bacterial isolates from stingless bees Tetragonula carbonaria and Austroplebeia australis.</title>
        <authorList>
            <person name="Oliphant S.A."/>
            <person name="Watson-Haigh N.S."/>
            <person name="Sumby K.M."/>
            <person name="Gardner J."/>
            <person name="Groom S."/>
            <person name="Jiranek V."/>
        </authorList>
    </citation>
    <scope>NUCLEOTIDE SEQUENCE</scope>
    <source>
        <strain evidence="4">SGEP1_A5</strain>
    </source>
</reference>
<dbReference type="PROSITE" id="PS50943">
    <property type="entry name" value="HTH_CROC1"/>
    <property type="match status" value="1"/>
</dbReference>
<keyword evidence="2" id="KW-1133">Transmembrane helix</keyword>
<evidence type="ECO:0000256" key="1">
    <source>
        <dbReference type="ARBA" id="ARBA00023125"/>
    </source>
</evidence>
<dbReference type="CDD" id="cd00093">
    <property type="entry name" value="HTH_XRE"/>
    <property type="match status" value="1"/>
</dbReference>
<feature type="transmembrane region" description="Helical" evidence="2">
    <location>
        <begin position="182"/>
        <end position="208"/>
    </location>
</feature>
<evidence type="ECO:0000256" key="2">
    <source>
        <dbReference type="SAM" id="Phobius"/>
    </source>
</evidence>
<dbReference type="GO" id="GO:0003677">
    <property type="term" value="F:DNA binding"/>
    <property type="evidence" value="ECO:0007669"/>
    <property type="project" value="UniProtKB-KW"/>
</dbReference>
<dbReference type="PANTHER" id="PTHR46558:SF4">
    <property type="entry name" value="DNA-BIDING PHAGE PROTEIN"/>
    <property type="match status" value="1"/>
</dbReference>
<feature type="transmembrane region" description="Helical" evidence="2">
    <location>
        <begin position="108"/>
        <end position="129"/>
    </location>
</feature>
<dbReference type="Proteomes" id="UP000831181">
    <property type="component" value="Chromosome"/>
</dbReference>
<organism evidence="4 5">
    <name type="scientific">Nicoliella spurrieriana</name>
    <dbReference type="NCBI Taxonomy" id="2925830"/>
    <lineage>
        <taxon>Bacteria</taxon>
        <taxon>Bacillati</taxon>
        <taxon>Bacillota</taxon>
        <taxon>Bacilli</taxon>
        <taxon>Lactobacillales</taxon>
        <taxon>Lactobacillaceae</taxon>
        <taxon>Nicoliella</taxon>
    </lineage>
</organism>
<feature type="domain" description="HTH cro/C1-type" evidence="3">
    <location>
        <begin position="7"/>
        <end position="61"/>
    </location>
</feature>
<dbReference type="InterPro" id="IPR001387">
    <property type="entry name" value="Cro/C1-type_HTH"/>
</dbReference>
<protein>
    <submittedName>
        <fullName evidence="4">Helix-turn-helix domain-containing protein</fullName>
    </submittedName>
</protein>
<dbReference type="PANTHER" id="PTHR46558">
    <property type="entry name" value="TRACRIPTIONAL REGULATORY PROTEIN-RELATED-RELATED"/>
    <property type="match status" value="1"/>
</dbReference>
<dbReference type="SMART" id="SM00530">
    <property type="entry name" value="HTH_XRE"/>
    <property type="match status" value="1"/>
</dbReference>
<dbReference type="EMBL" id="CP093361">
    <property type="protein sequence ID" value="UQS87149.1"/>
    <property type="molecule type" value="Genomic_DNA"/>
</dbReference>
<dbReference type="KEGG" id="lbe:MOO44_03020"/>
<dbReference type="RefSeq" id="WP_260116948.1">
    <property type="nucleotide sequence ID" value="NZ_CP093361.1"/>
</dbReference>
<keyword evidence="2" id="KW-0472">Membrane</keyword>
<feature type="transmembrane region" description="Helical" evidence="2">
    <location>
        <begin position="141"/>
        <end position="162"/>
    </location>
</feature>
<evidence type="ECO:0000313" key="5">
    <source>
        <dbReference type="Proteomes" id="UP000831181"/>
    </source>
</evidence>
<gene>
    <name evidence="4" type="ORF">MOO44_03020</name>
</gene>
<feature type="transmembrane region" description="Helical" evidence="2">
    <location>
        <begin position="84"/>
        <end position="102"/>
    </location>
</feature>
<evidence type="ECO:0000313" key="4">
    <source>
        <dbReference type="EMBL" id="UQS87149.1"/>
    </source>
</evidence>
<dbReference type="AlphaFoldDB" id="A0A976X5Y1"/>
<accession>A0A976X5Y1</accession>
<keyword evidence="2" id="KW-0812">Transmembrane</keyword>
<dbReference type="SUPFAM" id="SSF47413">
    <property type="entry name" value="lambda repressor-like DNA-binding domains"/>
    <property type="match status" value="1"/>
</dbReference>
<dbReference type="InterPro" id="IPR010982">
    <property type="entry name" value="Lambda_DNA-bd_dom_sf"/>
</dbReference>
<proteinExistence type="predicted"/>
<sequence>MPFGANIKQLRRQHSLTQAQLGQQLNVSRKTISSWENQRSYPDIPMLLKISSDYDIDLNDLLRQNSDIVNNYQKQGELMKRNQLINQISYGLNICLLLLYYFNLVNSWHVRVPFITLLLVVNMIVWNTTKSDVQPLTHNKKLVVIASGLFLIFQCNLTLALDGYDLSRILASSMTTYRMGEILGNLLAVVTMIILALFSFLIMVFGYAGPKHVISH</sequence>
<evidence type="ECO:0000259" key="3">
    <source>
        <dbReference type="PROSITE" id="PS50943"/>
    </source>
</evidence>
<name>A0A976X5Y1_9LACO</name>
<keyword evidence="1" id="KW-0238">DNA-binding</keyword>
<dbReference type="Gene3D" id="1.10.260.40">
    <property type="entry name" value="lambda repressor-like DNA-binding domains"/>
    <property type="match status" value="1"/>
</dbReference>
<keyword evidence="5" id="KW-1185">Reference proteome</keyword>